<organism evidence="1 2">
    <name type="scientific">Nezara viridula</name>
    <name type="common">Southern green stink bug</name>
    <name type="synonym">Cimex viridulus</name>
    <dbReference type="NCBI Taxonomy" id="85310"/>
    <lineage>
        <taxon>Eukaryota</taxon>
        <taxon>Metazoa</taxon>
        <taxon>Ecdysozoa</taxon>
        <taxon>Arthropoda</taxon>
        <taxon>Hexapoda</taxon>
        <taxon>Insecta</taxon>
        <taxon>Pterygota</taxon>
        <taxon>Neoptera</taxon>
        <taxon>Paraneoptera</taxon>
        <taxon>Hemiptera</taxon>
        <taxon>Heteroptera</taxon>
        <taxon>Panheteroptera</taxon>
        <taxon>Pentatomomorpha</taxon>
        <taxon>Pentatomoidea</taxon>
        <taxon>Pentatomidae</taxon>
        <taxon>Pentatominae</taxon>
        <taxon>Nezara</taxon>
    </lineage>
</organism>
<keyword evidence="2" id="KW-1185">Reference proteome</keyword>
<evidence type="ECO:0000313" key="2">
    <source>
        <dbReference type="Proteomes" id="UP001152798"/>
    </source>
</evidence>
<proteinExistence type="predicted"/>
<gene>
    <name evidence="1" type="ORF">NEZAVI_LOCUS2202</name>
</gene>
<accession>A0A9P0GYQ7</accession>
<dbReference type="EMBL" id="OV725077">
    <property type="protein sequence ID" value="CAH1391123.1"/>
    <property type="molecule type" value="Genomic_DNA"/>
</dbReference>
<name>A0A9P0GYQ7_NEZVI</name>
<dbReference type="Proteomes" id="UP001152798">
    <property type="component" value="Chromosome 1"/>
</dbReference>
<dbReference type="AlphaFoldDB" id="A0A9P0GYQ7"/>
<evidence type="ECO:0000313" key="1">
    <source>
        <dbReference type="EMBL" id="CAH1391123.1"/>
    </source>
</evidence>
<sequence>MPGQRIATSLNKRCKVLLGRYTNDLHRMILFSDENIFTIEEIAKMTVCTHRSPGSQYSGKSFGPKWRGLNPKEHTLTWKASNNLWPEQLTAYLKKCCVLLMNGDGD</sequence>
<reference evidence="1" key="1">
    <citation type="submission" date="2022-01" db="EMBL/GenBank/DDBJ databases">
        <authorList>
            <person name="King R."/>
        </authorList>
    </citation>
    <scope>NUCLEOTIDE SEQUENCE</scope>
</reference>
<protein>
    <submittedName>
        <fullName evidence="1">Uncharacterized protein</fullName>
    </submittedName>
</protein>